<reference evidence="7" key="2">
    <citation type="journal article" date="2015" name="ISME J.">
        <title>A new class of marine Euryarchaeota group II from the Mediterranean deep chlorophyll maximum.</title>
        <authorList>
            <person name="Martin-Cuadrado A.B."/>
            <person name="Garcia-Heredia I."/>
            <person name="Molto A.G."/>
            <person name="Lopez-Ubeda R."/>
            <person name="Kimes N."/>
            <person name="Lopez-Garcia P."/>
            <person name="Moreira D."/>
            <person name="Rodriguez-Valera F."/>
        </authorList>
    </citation>
    <scope>NUCLEOTIDE SEQUENCE</scope>
</reference>
<comment type="similarity">
    <text evidence="5">Belongs to the DNA photolyase family.</text>
</comment>
<dbReference type="InterPro" id="IPR002081">
    <property type="entry name" value="Cryptochrome/DNA_photolyase_1"/>
</dbReference>
<feature type="binding site" evidence="3">
    <location>
        <begin position="315"/>
        <end position="322"/>
    </location>
    <ligand>
        <name>FAD</name>
        <dbReference type="ChEBI" id="CHEBI:57692"/>
    </ligand>
</feature>
<dbReference type="Gene3D" id="1.10.579.10">
    <property type="entry name" value="DNA Cyclobutane Dipyrimidine Photolyase, subunit A, domain 3"/>
    <property type="match status" value="1"/>
</dbReference>
<keyword evidence="1 3" id="KW-0285">Flavoprotein</keyword>
<dbReference type="Gene3D" id="3.40.50.620">
    <property type="entry name" value="HUPs"/>
    <property type="match status" value="1"/>
</dbReference>
<evidence type="ECO:0000259" key="6">
    <source>
        <dbReference type="PROSITE" id="PS51645"/>
    </source>
</evidence>
<evidence type="ECO:0000256" key="5">
    <source>
        <dbReference type="RuleBase" id="RU004182"/>
    </source>
</evidence>
<dbReference type="EMBL" id="KP211848">
    <property type="protein sequence ID" value="ANV79670.1"/>
    <property type="molecule type" value="Genomic_DNA"/>
</dbReference>
<evidence type="ECO:0000256" key="1">
    <source>
        <dbReference type="ARBA" id="ARBA00022630"/>
    </source>
</evidence>
<dbReference type="GO" id="GO:0043153">
    <property type="term" value="P:entrainment of circadian clock by photoperiod"/>
    <property type="evidence" value="ECO:0007669"/>
    <property type="project" value="TreeGrafter"/>
</dbReference>
<feature type="site" description="Electron transfer via tryptophanyl radical" evidence="4">
    <location>
        <position position="346"/>
    </location>
</feature>
<dbReference type="GO" id="GO:0005737">
    <property type="term" value="C:cytoplasm"/>
    <property type="evidence" value="ECO:0007669"/>
    <property type="project" value="TreeGrafter"/>
</dbReference>
<dbReference type="Pfam" id="PF00875">
    <property type="entry name" value="DNA_photolyase"/>
    <property type="match status" value="1"/>
</dbReference>
<evidence type="ECO:0000256" key="2">
    <source>
        <dbReference type="ARBA" id="ARBA00022827"/>
    </source>
</evidence>
<feature type="binding site" evidence="3">
    <location>
        <begin position="275"/>
        <end position="279"/>
    </location>
    <ligand>
        <name>FAD</name>
        <dbReference type="ChEBI" id="CHEBI:57692"/>
    </ligand>
</feature>
<keyword evidence="5" id="KW-0157">Chromophore</keyword>
<dbReference type="PROSITE" id="PS51645">
    <property type="entry name" value="PHR_CRY_ALPHA_BETA"/>
    <property type="match status" value="1"/>
</dbReference>
<feature type="binding site" evidence="3">
    <location>
        <position position="262"/>
    </location>
    <ligand>
        <name>FAD</name>
        <dbReference type="ChEBI" id="CHEBI:57692"/>
    </ligand>
</feature>
<evidence type="ECO:0000256" key="3">
    <source>
        <dbReference type="PIRSR" id="PIRSR602081-1"/>
    </source>
</evidence>
<dbReference type="GO" id="GO:0032922">
    <property type="term" value="P:circadian regulation of gene expression"/>
    <property type="evidence" value="ECO:0007669"/>
    <property type="project" value="TreeGrafter"/>
</dbReference>
<feature type="binding site" evidence="3">
    <location>
        <begin position="414"/>
        <end position="416"/>
    </location>
    <ligand>
        <name>FAD</name>
        <dbReference type="ChEBI" id="CHEBI:57692"/>
    </ligand>
</feature>
<dbReference type="PANTHER" id="PTHR11455">
    <property type="entry name" value="CRYPTOCHROME"/>
    <property type="match status" value="1"/>
</dbReference>
<feature type="domain" description="Photolyase/cryptochrome alpha/beta" evidence="6">
    <location>
        <begin position="2"/>
        <end position="138"/>
    </location>
</feature>
<comment type="cofactor">
    <cofactor evidence="3">
        <name>FAD</name>
        <dbReference type="ChEBI" id="CHEBI:57692"/>
    </cofactor>
    <text evidence="3">Binds 1 FAD per subunit.</text>
</comment>
<dbReference type="InterPro" id="IPR014729">
    <property type="entry name" value="Rossmann-like_a/b/a_fold"/>
</dbReference>
<dbReference type="Gene3D" id="1.25.40.80">
    <property type="match status" value="1"/>
</dbReference>
<dbReference type="Pfam" id="PF03441">
    <property type="entry name" value="FAD_binding_7"/>
    <property type="match status" value="1"/>
</dbReference>
<reference evidence="7" key="1">
    <citation type="submission" date="2014-11" db="EMBL/GenBank/DDBJ databases">
        <authorList>
            <person name="Zhu J."/>
            <person name="Qi W."/>
            <person name="Song R."/>
        </authorList>
    </citation>
    <scope>NUCLEOTIDE SEQUENCE</scope>
</reference>
<dbReference type="GO" id="GO:0071949">
    <property type="term" value="F:FAD binding"/>
    <property type="evidence" value="ECO:0007669"/>
    <property type="project" value="TreeGrafter"/>
</dbReference>
<dbReference type="InterPro" id="IPR006050">
    <property type="entry name" value="DNA_photolyase_N"/>
</dbReference>
<dbReference type="InterPro" id="IPR036134">
    <property type="entry name" value="Crypto/Photolyase_FAD-like_sf"/>
</dbReference>
<dbReference type="InterPro" id="IPR005101">
    <property type="entry name" value="Cryptochr/Photolyase_FAD-bd"/>
</dbReference>
<dbReference type="AlphaFoldDB" id="A0A1B1TBM8"/>
<proteinExistence type="inferred from homology"/>
<dbReference type="GO" id="GO:0003904">
    <property type="term" value="F:deoxyribodipyrimidine photo-lyase activity"/>
    <property type="evidence" value="ECO:0007669"/>
    <property type="project" value="TreeGrafter"/>
</dbReference>
<feature type="site" description="Electron transfer via tryptophanyl radical" evidence="4">
    <location>
        <position position="424"/>
    </location>
</feature>
<keyword evidence="2 3" id="KW-0274">FAD</keyword>
<dbReference type="SUPFAM" id="SSF48173">
    <property type="entry name" value="Cryptochrome/photolyase FAD-binding domain"/>
    <property type="match status" value="1"/>
</dbReference>
<feature type="site" description="Electron transfer via tryptophanyl radical" evidence="4">
    <location>
        <position position="401"/>
    </location>
</feature>
<evidence type="ECO:0000313" key="7">
    <source>
        <dbReference type="EMBL" id="ANV79670.1"/>
    </source>
</evidence>
<name>A0A1B1TBM8_9ARCH</name>
<accession>A0A1B1TBM8</accession>
<organism evidence="7">
    <name type="scientific">uncultured Poseidoniia archaeon</name>
    <dbReference type="NCBI Taxonomy" id="1697135"/>
    <lineage>
        <taxon>Archaea</taxon>
        <taxon>Methanobacteriati</taxon>
        <taxon>Thermoplasmatota</taxon>
        <taxon>Candidatus Poseidoniia</taxon>
        <taxon>environmental samples</taxon>
    </lineage>
</organism>
<evidence type="ECO:0000256" key="4">
    <source>
        <dbReference type="PIRSR" id="PIRSR602081-2"/>
    </source>
</evidence>
<dbReference type="PANTHER" id="PTHR11455:SF9">
    <property type="entry name" value="CRYPTOCHROME CIRCADIAN CLOCK 5 ISOFORM X1"/>
    <property type="match status" value="1"/>
</dbReference>
<dbReference type="SUPFAM" id="SSF52425">
    <property type="entry name" value="Cryptochrome/photolyase, N-terminal domain"/>
    <property type="match status" value="1"/>
</dbReference>
<sequence>MNTAIIWFRKIIRIHDNPMLIWAESSQEIDSIIPIYIIDENWSLNHENNIGVNRLNFLYDSLLDLDKNLKERYGTKLLICSGDSSEVIESIIEGTGQEVSSLLTDYCSEPKSRNDVDCIIENLITREVNTKVFPAVSTILDIEKITQMKHFKAPKSTKNMEKIFEENLIISPSGHLLEGDLPEPKNIHSEPLIVESIIQSEQFSKFYISVEELQKKNYQLRLEKGFEKSYFLGGETEALRRLKEKITERPDFVNNFRKPSTYSTNNVENPMEPTTTGLSPYISNGCLSVRLVWNECAKLRDVNQYTKPPESLHGQLMFREMFYLLSRIVENWEDDLDNSNCKPIKWDDYDGEKIRAWETGVTGFPYIDAMMRQLDATGWMHHLGRHAVSCFLTRGQLWQNWKHGRDIFERKLVDADWAVNNGNWLWLAGVAPFSMPYYRVYNPCPDSKSSLNVETEEASFVRYWIPELSLYPSKYIFEPHLAPLEIQKLSNCIIGEDYPFPIINRKVSRKENISKFKENLQKL</sequence>
<dbReference type="InterPro" id="IPR036155">
    <property type="entry name" value="Crypto/Photolyase_N_sf"/>
</dbReference>
<protein>
    <recommendedName>
        <fullName evidence="6">Photolyase/cryptochrome alpha/beta domain-containing protein</fullName>
    </recommendedName>
</protein>
<dbReference type="PRINTS" id="PR00147">
    <property type="entry name" value="DNAPHOTLYASE"/>
</dbReference>
<dbReference type="GO" id="GO:0003677">
    <property type="term" value="F:DNA binding"/>
    <property type="evidence" value="ECO:0007669"/>
    <property type="project" value="TreeGrafter"/>
</dbReference>